<accession>A0A1G6GK64</accession>
<sequence>MSNILEKLPQIYQGDRRVLRNGTVLWGEKDEDLGWHTHTMKGLSRNEIDDLEKRTINIQGPLPSSYRSLLSLANGAYLFDMILIGGLGIRMKGLSYEESSTAPSDLVDDLLYKLSLDNVKKELFQTHFFFAESYVNGTIFALDRDERVIEFINGRVKKKVREFESLLSLLERVFEVGVEHYRTRSFIEF</sequence>
<dbReference type="InterPro" id="IPR037883">
    <property type="entry name" value="Knr4/Smi1-like_sf"/>
</dbReference>
<protein>
    <recommendedName>
        <fullName evidence="1">Knr4/Smi1-like domain-containing protein</fullName>
    </recommendedName>
</protein>
<dbReference type="OrthoDB" id="2889978at2"/>
<organism evidence="2 3">
    <name type="scientific">Shouchella lonarensis</name>
    <dbReference type="NCBI Taxonomy" id="1464122"/>
    <lineage>
        <taxon>Bacteria</taxon>
        <taxon>Bacillati</taxon>
        <taxon>Bacillota</taxon>
        <taxon>Bacilli</taxon>
        <taxon>Bacillales</taxon>
        <taxon>Bacillaceae</taxon>
        <taxon>Shouchella</taxon>
    </lineage>
</organism>
<dbReference type="InterPro" id="IPR018958">
    <property type="entry name" value="Knr4/Smi1-like_dom"/>
</dbReference>
<dbReference type="AlphaFoldDB" id="A0A1G6GK64"/>
<dbReference type="SUPFAM" id="SSF160631">
    <property type="entry name" value="SMI1/KNR4-like"/>
    <property type="match status" value="1"/>
</dbReference>
<evidence type="ECO:0000313" key="2">
    <source>
        <dbReference type="EMBL" id="SDB82334.1"/>
    </source>
</evidence>
<dbReference type="STRING" id="1464122.SAMN05421737_101171"/>
<name>A0A1G6GK64_9BACI</name>
<reference evidence="3" key="1">
    <citation type="submission" date="2016-09" db="EMBL/GenBank/DDBJ databases">
        <authorList>
            <person name="Varghese N."/>
            <person name="Submissions S."/>
        </authorList>
    </citation>
    <scope>NUCLEOTIDE SEQUENCE [LARGE SCALE GENOMIC DNA]</scope>
    <source>
        <strain evidence="3">25nlg</strain>
    </source>
</reference>
<dbReference type="RefSeq" id="WP_090774410.1">
    <property type="nucleotide sequence ID" value="NZ_FMYM01000001.1"/>
</dbReference>
<keyword evidence="3" id="KW-1185">Reference proteome</keyword>
<evidence type="ECO:0000259" key="1">
    <source>
        <dbReference type="SMART" id="SM00860"/>
    </source>
</evidence>
<proteinExistence type="predicted"/>
<dbReference type="EMBL" id="FMYM01000001">
    <property type="protein sequence ID" value="SDB82334.1"/>
    <property type="molecule type" value="Genomic_DNA"/>
</dbReference>
<gene>
    <name evidence="2" type="ORF">SAMN05421737_101171</name>
</gene>
<dbReference type="Proteomes" id="UP000242662">
    <property type="component" value="Unassembled WGS sequence"/>
</dbReference>
<dbReference type="Gene3D" id="3.40.1580.10">
    <property type="entry name" value="SMI1/KNR4-like"/>
    <property type="match status" value="1"/>
</dbReference>
<dbReference type="SMART" id="SM00860">
    <property type="entry name" value="SMI1_KNR4"/>
    <property type="match status" value="1"/>
</dbReference>
<feature type="domain" description="Knr4/Smi1-like" evidence="1">
    <location>
        <begin position="42"/>
        <end position="154"/>
    </location>
</feature>
<evidence type="ECO:0000313" key="3">
    <source>
        <dbReference type="Proteomes" id="UP000242662"/>
    </source>
</evidence>